<dbReference type="RefSeq" id="WP_006067053.1">
    <property type="nucleotide sequence ID" value="NZ_CP031306.1"/>
</dbReference>
<dbReference type="GO" id="GO:0043546">
    <property type="term" value="F:molybdopterin cofactor binding"/>
    <property type="evidence" value="ECO:0007669"/>
    <property type="project" value="InterPro"/>
</dbReference>
<evidence type="ECO:0000256" key="1">
    <source>
        <dbReference type="ARBA" id="ARBA00010312"/>
    </source>
</evidence>
<feature type="domain" description="Molybdopterin dinucleotide-binding" evidence="9">
    <location>
        <begin position="805"/>
        <end position="911"/>
    </location>
</feature>
<dbReference type="Gene3D" id="3.30.200.210">
    <property type="match status" value="1"/>
</dbReference>
<evidence type="ECO:0000256" key="2">
    <source>
        <dbReference type="ARBA" id="ARBA00022485"/>
    </source>
</evidence>
<reference evidence="10 11" key="1">
    <citation type="journal article" date="2019" name="Nat. Commun.">
        <title>A new type of DNA phosphorothioation-based antiviral system in archaea.</title>
        <authorList>
            <person name="Xiong L."/>
            <person name="Liu S."/>
            <person name="Chen S."/>
            <person name="Xiao Y."/>
            <person name="Zhu B."/>
            <person name="Gao Y."/>
            <person name="Zhang Y."/>
            <person name="Chen B."/>
            <person name="Luo J."/>
            <person name="Deng Z."/>
            <person name="Chen X."/>
            <person name="Wang L."/>
            <person name="Chen S."/>
        </authorList>
    </citation>
    <scope>NUCLEOTIDE SEQUENCE [LARGE SCALE GENOMIC DNA]</scope>
    <source>
        <strain evidence="10 11">JCM 10635</strain>
        <plasmid evidence="10 11">unnamed1</plasmid>
    </source>
</reference>
<feature type="compositionally biased region" description="Basic and acidic residues" evidence="7">
    <location>
        <begin position="505"/>
        <end position="517"/>
    </location>
</feature>
<dbReference type="PANTHER" id="PTHR43742">
    <property type="entry name" value="TRIMETHYLAMINE-N-OXIDE REDUCTASE"/>
    <property type="match status" value="1"/>
</dbReference>
<dbReference type="GO" id="GO:0016491">
    <property type="term" value="F:oxidoreductase activity"/>
    <property type="evidence" value="ECO:0007669"/>
    <property type="project" value="UniProtKB-KW"/>
</dbReference>
<accession>A0A4D6HRA8</accession>
<evidence type="ECO:0000256" key="7">
    <source>
        <dbReference type="SAM" id="MobiDB-lite"/>
    </source>
</evidence>
<dbReference type="InterPro" id="IPR006656">
    <property type="entry name" value="Mopterin_OxRdtase"/>
</dbReference>
<dbReference type="Pfam" id="PF00384">
    <property type="entry name" value="Molybdopterin"/>
    <property type="match status" value="1"/>
</dbReference>
<dbReference type="SUPFAM" id="SSF53706">
    <property type="entry name" value="Formate dehydrogenase/DMSO reductase, domains 1-3"/>
    <property type="match status" value="1"/>
</dbReference>
<comment type="similarity">
    <text evidence="1">Belongs to the prokaryotic molybdopterin-containing oxidoreductase family.</text>
</comment>
<evidence type="ECO:0000259" key="9">
    <source>
        <dbReference type="Pfam" id="PF01568"/>
    </source>
</evidence>
<dbReference type="SUPFAM" id="SSF50692">
    <property type="entry name" value="ADC-like"/>
    <property type="match status" value="1"/>
</dbReference>
<keyword evidence="2" id="KW-0411">Iron-sulfur</keyword>
<dbReference type="GO" id="GO:0046872">
    <property type="term" value="F:metal ion binding"/>
    <property type="evidence" value="ECO:0007669"/>
    <property type="project" value="UniProtKB-KW"/>
</dbReference>
<sequence length="939" mass="105064">MALEITEKDHGVTDGVSRRSVLKSIGLAAAGASLGGTYYFTDVGSADDPLEYDIEEVSTACWIGKQDCTMRAKVVNDRVVQLKPDPNDEVIDGLCPKGVSTVADLYDPYRIKQPLKRVSGEKGEVGEFEPISWEQAAEEIGEELGPMLEDDPRRVHFQIGRVKGAEWHMDGWVAALEEAYDEGINVRGHGNVCATGNKMALSRMGAGFSSPEPDFHNTEFFLNWGWNATQAGGPHLCNTTYSREMSEGYENGMDVAVLDPQRRGSGQWCDEWMPIEPGTDLAFFLAFNHVLLEEEYIDEWFLRNTTNAPCLVYTEGDNEGEVVRAADVDEIDADSEDPLESDAAILWTEGEVVYDEEAEELTTHEETLPDDPHDPTAVGTAALRVDDDLEVDGDEVRPAFELFEENMAEYDPEWASEITDLPAGQIRRVAEKWGEEARIGSTTTVEINGERQQVPYRPVSMSLYHVSQQELGPTAMQAGMMPLFLVGAVETVGSSRSGYVNAPDPSHREHVRERAFDPEESLTWEPDAPDLEGTYFHPDANGSYAKVPHVLNNPDEYNLPHDPEDMAVVVCYANPLAGAPNRDRSREGYSQYGTVIAVDPQMSDTAAYTADYVLPTTTVDKFENAKDGMSNTHYTSSTRTAPIPQLWECRDEGEIFKDLAAELDAGDEYVDYVNDAFELEGEDAFDDVDELTVEECLDRSPRYGEEYREGPQSEERPLDERYWVLMPESDNLDEDIHRTEYSPFGFKWQFYLESFELLGENVREGFEDEYGDDADEQFPYIQDITGFAQWREPTMWNSPDEYDLTLFDYKQIEHKQSRTAQNPLLNELAPNNYIRMNSRDAAEIGVSDGDRVVVESHNAVTGDTYELEGDLMVLEGIKPGTIAIPYGNDTHTQHPNVKALDEGANPNDLFDSTEGYCSWSADQSFHIRVKVEPAGGDGE</sequence>
<dbReference type="Gene3D" id="2.40.40.20">
    <property type="match status" value="1"/>
</dbReference>
<evidence type="ECO:0000259" key="8">
    <source>
        <dbReference type="Pfam" id="PF00384"/>
    </source>
</evidence>
<keyword evidence="6" id="KW-0560">Oxidoreductase</keyword>
<dbReference type="Gene3D" id="3.40.228.10">
    <property type="entry name" value="Dimethylsulfoxide Reductase, domain 2"/>
    <property type="match status" value="1"/>
</dbReference>
<feature type="region of interest" description="Disordered" evidence="7">
    <location>
        <begin position="498"/>
        <end position="522"/>
    </location>
</feature>
<evidence type="ECO:0000313" key="10">
    <source>
        <dbReference type="EMBL" id="QCC56554.1"/>
    </source>
</evidence>
<dbReference type="EMBL" id="CP031306">
    <property type="protein sequence ID" value="QCC56554.1"/>
    <property type="molecule type" value="Genomic_DNA"/>
</dbReference>
<dbReference type="Gene3D" id="3.40.50.740">
    <property type="match status" value="1"/>
</dbReference>
<evidence type="ECO:0000256" key="3">
    <source>
        <dbReference type="ARBA" id="ARBA00022505"/>
    </source>
</evidence>
<dbReference type="Pfam" id="PF01568">
    <property type="entry name" value="Molydop_binding"/>
    <property type="match status" value="1"/>
</dbReference>
<dbReference type="GO" id="GO:0051539">
    <property type="term" value="F:4 iron, 4 sulfur cluster binding"/>
    <property type="evidence" value="ECO:0007669"/>
    <property type="project" value="UniProtKB-KW"/>
</dbReference>
<keyword evidence="5" id="KW-0732">Signal</keyword>
<keyword evidence="4" id="KW-0479">Metal-binding</keyword>
<geneLocation type="plasmid" evidence="10">
    <name>unnamed1</name>
</geneLocation>
<keyword evidence="2" id="KW-0408">Iron</keyword>
<evidence type="ECO:0000256" key="6">
    <source>
        <dbReference type="ARBA" id="ARBA00023002"/>
    </source>
</evidence>
<dbReference type="GeneID" id="39853336"/>
<organism evidence="10 11">
    <name type="scientific">Natronorubrum bangense</name>
    <dbReference type="NCBI Taxonomy" id="61858"/>
    <lineage>
        <taxon>Archaea</taxon>
        <taxon>Methanobacteriati</taxon>
        <taxon>Methanobacteriota</taxon>
        <taxon>Stenosarchaea group</taxon>
        <taxon>Halobacteria</taxon>
        <taxon>Halobacteriales</taxon>
        <taxon>Natrialbaceae</taxon>
        <taxon>Natronorubrum</taxon>
    </lineage>
</organism>
<evidence type="ECO:0000256" key="5">
    <source>
        <dbReference type="ARBA" id="ARBA00022729"/>
    </source>
</evidence>
<evidence type="ECO:0000313" key="11">
    <source>
        <dbReference type="Proteomes" id="UP000296822"/>
    </source>
</evidence>
<dbReference type="InterPro" id="IPR050612">
    <property type="entry name" value="Prok_Mopterin_Oxidored"/>
</dbReference>
<dbReference type="AlphaFoldDB" id="A0A4D6HRA8"/>
<keyword evidence="2" id="KW-0004">4Fe-4S</keyword>
<dbReference type="InterPro" id="IPR009010">
    <property type="entry name" value="Asp_de-COase-like_dom_sf"/>
</dbReference>
<name>A0A4D6HRA8_9EURY</name>
<dbReference type="PROSITE" id="PS51318">
    <property type="entry name" value="TAT"/>
    <property type="match status" value="1"/>
</dbReference>
<gene>
    <name evidence="10" type="ORF">DV706_18835</name>
</gene>
<feature type="domain" description="Molybdopterin oxidoreductase" evidence="8">
    <location>
        <begin position="110"/>
        <end position="661"/>
    </location>
</feature>
<dbReference type="PANTHER" id="PTHR43742:SF9">
    <property type="entry name" value="TETRATHIONATE REDUCTASE SUBUNIT A"/>
    <property type="match status" value="1"/>
</dbReference>
<proteinExistence type="inferred from homology"/>
<protein>
    <submittedName>
        <fullName evidence="10">Molybdopterin oxidoreductase</fullName>
    </submittedName>
</protein>
<keyword evidence="10" id="KW-0614">Plasmid</keyword>
<keyword evidence="3" id="KW-0500">Molybdenum</keyword>
<dbReference type="InterPro" id="IPR006311">
    <property type="entry name" value="TAT_signal"/>
</dbReference>
<dbReference type="Proteomes" id="UP000296822">
    <property type="component" value="Plasmid unnamed1"/>
</dbReference>
<dbReference type="InterPro" id="IPR006657">
    <property type="entry name" value="MoPterin_dinucl-bd_dom"/>
</dbReference>
<evidence type="ECO:0000256" key="4">
    <source>
        <dbReference type="ARBA" id="ARBA00022723"/>
    </source>
</evidence>
<dbReference type="KEGG" id="nbg:DV706_18835"/>